<evidence type="ECO:0000259" key="3">
    <source>
        <dbReference type="Pfam" id="PF08531"/>
    </source>
</evidence>
<keyword evidence="2" id="KW-0732">Signal</keyword>
<dbReference type="AlphaFoldDB" id="A0A8H6N1V7"/>
<dbReference type="Gene3D" id="2.60.40.10">
    <property type="entry name" value="Immunoglobulins"/>
    <property type="match status" value="1"/>
</dbReference>
<feature type="compositionally biased region" description="Low complexity" evidence="1">
    <location>
        <begin position="364"/>
        <end position="375"/>
    </location>
</feature>
<dbReference type="InterPro" id="IPR016007">
    <property type="entry name" value="Alpha_rhamnosid"/>
</dbReference>
<dbReference type="PANTHER" id="PTHR33307">
    <property type="entry name" value="ALPHA-RHAMNOSIDASE (EUROFUNG)"/>
    <property type="match status" value="1"/>
</dbReference>
<dbReference type="PANTHER" id="PTHR33307:SF6">
    <property type="entry name" value="ALPHA-RHAMNOSIDASE (EUROFUNG)-RELATED"/>
    <property type="match status" value="1"/>
</dbReference>
<reference evidence="4 5" key="1">
    <citation type="journal article" date="2020" name="Phytopathology">
        <title>Genome Sequence Resources of Colletotrichum truncatum, C. plurivorum, C. musicola, and C. sojae: Four Species Pathogenic to Soybean (Glycine max).</title>
        <authorList>
            <person name="Rogerio F."/>
            <person name="Boufleur T.R."/>
            <person name="Ciampi-Guillardi M."/>
            <person name="Sukno S.A."/>
            <person name="Thon M.R."/>
            <person name="Massola Junior N.S."/>
            <person name="Baroncelli R."/>
        </authorList>
    </citation>
    <scope>NUCLEOTIDE SEQUENCE [LARGE SCALE GENOMIC DNA]</scope>
    <source>
        <strain evidence="4 5">LFN0009</strain>
    </source>
</reference>
<dbReference type="InterPro" id="IPR013783">
    <property type="entry name" value="Ig-like_fold"/>
</dbReference>
<evidence type="ECO:0000256" key="2">
    <source>
        <dbReference type="SAM" id="SignalP"/>
    </source>
</evidence>
<feature type="chain" id="PRO_5034704494" evidence="2">
    <location>
        <begin position="19"/>
        <end position="393"/>
    </location>
</feature>
<name>A0A8H6N1V7_9PEZI</name>
<organism evidence="4 5">
    <name type="scientific">Colletotrichum sojae</name>
    <dbReference type="NCBI Taxonomy" id="2175907"/>
    <lineage>
        <taxon>Eukaryota</taxon>
        <taxon>Fungi</taxon>
        <taxon>Dikarya</taxon>
        <taxon>Ascomycota</taxon>
        <taxon>Pezizomycotina</taxon>
        <taxon>Sordariomycetes</taxon>
        <taxon>Hypocreomycetidae</taxon>
        <taxon>Glomerellales</taxon>
        <taxon>Glomerellaceae</taxon>
        <taxon>Colletotrichum</taxon>
        <taxon>Colletotrichum orchidearum species complex</taxon>
    </lineage>
</organism>
<feature type="signal peptide" evidence="2">
    <location>
        <begin position="1"/>
        <end position="18"/>
    </location>
</feature>
<feature type="domain" description="Bacterial alpha-L-rhamnosidase N-terminal" evidence="3">
    <location>
        <begin position="163"/>
        <end position="335"/>
    </location>
</feature>
<protein>
    <submittedName>
        <fullName evidence="4">Alpha-l-rhamnosidase</fullName>
    </submittedName>
</protein>
<accession>A0A8H6N1V7</accession>
<evidence type="ECO:0000313" key="4">
    <source>
        <dbReference type="EMBL" id="KAF6816350.1"/>
    </source>
</evidence>
<dbReference type="Gene3D" id="2.60.120.260">
    <property type="entry name" value="Galactose-binding domain-like"/>
    <property type="match status" value="1"/>
</dbReference>
<evidence type="ECO:0000256" key="1">
    <source>
        <dbReference type="SAM" id="MobiDB-lite"/>
    </source>
</evidence>
<sequence length="393" mass="43112">MTLIPLLALWAFLRLTSAISVSPSSLRANAQSNPIAIDTATPRLTWRLTSPTRGDNQTAYQIQASSSSSFDATTLWDTGKTASADPWAIYAGDALSSRSSVFWRVKVWGVDDAPSEWSDAASFEVSLLDREDWAAEWITNKNFSTGLTSLPRFAKVFTVSCPVEKARLYIMGLGLHHPLLNEQKVSDDVLSPGYATLNKTMPYSTHDVLDQLLQGRNVLAVELGKGVYDNTAPLLGRYTKFKQAPRELMLLAQLEYVCEDGTTHTVATDESWETTVEGPWVEAHWYGGEEYDARKEMPGWAGACHDRSSWSNASIAIPPAGKLVSPRSPPLKVTESIVARSVRQVCFCSVPRRSVMLNQCRHPTGSGSSTSGRTSQAPFPSPSRTRALGRARV</sequence>
<gene>
    <name evidence="4" type="ORF">CSOJ01_02973</name>
</gene>
<keyword evidence="5" id="KW-1185">Reference proteome</keyword>
<dbReference type="Pfam" id="PF08531">
    <property type="entry name" value="Bac_rhamnosid_N"/>
    <property type="match status" value="1"/>
</dbReference>
<dbReference type="Pfam" id="PF25788">
    <property type="entry name" value="Ig_Rha78A_N"/>
    <property type="match status" value="1"/>
</dbReference>
<dbReference type="Proteomes" id="UP000652219">
    <property type="component" value="Unassembled WGS sequence"/>
</dbReference>
<evidence type="ECO:0000313" key="5">
    <source>
        <dbReference type="Proteomes" id="UP000652219"/>
    </source>
</evidence>
<dbReference type="InterPro" id="IPR013737">
    <property type="entry name" value="Bac_rhamnosid_N"/>
</dbReference>
<dbReference type="EMBL" id="WIGN01000028">
    <property type="protein sequence ID" value="KAF6816350.1"/>
    <property type="molecule type" value="Genomic_DNA"/>
</dbReference>
<comment type="caution">
    <text evidence="4">The sequence shown here is derived from an EMBL/GenBank/DDBJ whole genome shotgun (WGS) entry which is preliminary data.</text>
</comment>
<feature type="region of interest" description="Disordered" evidence="1">
    <location>
        <begin position="359"/>
        <end position="393"/>
    </location>
</feature>
<proteinExistence type="predicted"/>